<protein>
    <submittedName>
        <fullName evidence="5">FAD binding domain protein</fullName>
    </submittedName>
</protein>
<keyword evidence="2" id="KW-0274">FAD</keyword>
<evidence type="ECO:0000256" key="2">
    <source>
        <dbReference type="ARBA" id="ARBA00022827"/>
    </source>
</evidence>
<sequence length="99" mass="10743">MKQRIEEIAGITVGYHTTLCELNIDTAQLGYPEGFACTAQVQQLRNGTIEKEIIRAKYVIGADGGKSMTRKVLDIGMDGVQGTSIWGVMDFAGSSDFPE</sequence>
<dbReference type="Proteomes" id="UP001148312">
    <property type="component" value="Unassembled WGS sequence"/>
</dbReference>
<dbReference type="GeneID" id="81623198"/>
<accession>A0A9X0BXS0</accession>
<dbReference type="RefSeq" id="XP_056790490.1">
    <property type="nucleotide sequence ID" value="XM_056932949.1"/>
</dbReference>
<dbReference type="SUPFAM" id="SSF51905">
    <property type="entry name" value="FAD/NAD(P)-binding domain"/>
    <property type="match status" value="1"/>
</dbReference>
<proteinExistence type="predicted"/>
<keyword evidence="1" id="KW-0285">Flavoprotein</keyword>
<dbReference type="InterPro" id="IPR036188">
    <property type="entry name" value="FAD/NAD-bd_sf"/>
</dbReference>
<keyword evidence="6" id="KW-1185">Reference proteome</keyword>
<evidence type="ECO:0000256" key="1">
    <source>
        <dbReference type="ARBA" id="ARBA00022630"/>
    </source>
</evidence>
<dbReference type="EMBL" id="JAPWDQ010000004">
    <property type="protein sequence ID" value="KAJ5488457.1"/>
    <property type="molecule type" value="Genomic_DNA"/>
</dbReference>
<dbReference type="GO" id="GO:0016491">
    <property type="term" value="F:oxidoreductase activity"/>
    <property type="evidence" value="ECO:0007669"/>
    <property type="project" value="UniProtKB-KW"/>
</dbReference>
<dbReference type="InterPro" id="IPR002938">
    <property type="entry name" value="FAD-bd"/>
</dbReference>
<evidence type="ECO:0000256" key="3">
    <source>
        <dbReference type="ARBA" id="ARBA00023002"/>
    </source>
</evidence>
<evidence type="ECO:0000259" key="4">
    <source>
        <dbReference type="Pfam" id="PF01494"/>
    </source>
</evidence>
<organism evidence="5 6">
    <name type="scientific">Penicillium diatomitis</name>
    <dbReference type="NCBI Taxonomy" id="2819901"/>
    <lineage>
        <taxon>Eukaryota</taxon>
        <taxon>Fungi</taxon>
        <taxon>Dikarya</taxon>
        <taxon>Ascomycota</taxon>
        <taxon>Pezizomycotina</taxon>
        <taxon>Eurotiomycetes</taxon>
        <taxon>Eurotiomycetidae</taxon>
        <taxon>Eurotiales</taxon>
        <taxon>Aspergillaceae</taxon>
        <taxon>Penicillium</taxon>
    </lineage>
</organism>
<dbReference type="AlphaFoldDB" id="A0A9X0BXS0"/>
<keyword evidence="3" id="KW-0560">Oxidoreductase</keyword>
<dbReference type="Gene3D" id="3.50.50.60">
    <property type="entry name" value="FAD/NAD(P)-binding domain"/>
    <property type="match status" value="1"/>
</dbReference>
<reference evidence="5" key="2">
    <citation type="journal article" date="2023" name="IMA Fungus">
        <title>Comparative genomic study of the Penicillium genus elucidates a diverse pangenome and 15 lateral gene transfer events.</title>
        <authorList>
            <person name="Petersen C."/>
            <person name="Sorensen T."/>
            <person name="Nielsen M.R."/>
            <person name="Sondergaard T.E."/>
            <person name="Sorensen J.L."/>
            <person name="Fitzpatrick D.A."/>
            <person name="Frisvad J.C."/>
            <person name="Nielsen K.L."/>
        </authorList>
    </citation>
    <scope>NUCLEOTIDE SEQUENCE</scope>
    <source>
        <strain evidence="5">IBT 30728</strain>
    </source>
</reference>
<dbReference type="GO" id="GO:0071949">
    <property type="term" value="F:FAD binding"/>
    <property type="evidence" value="ECO:0007669"/>
    <property type="project" value="InterPro"/>
</dbReference>
<name>A0A9X0BXS0_9EURO</name>
<feature type="domain" description="FAD-binding" evidence="4">
    <location>
        <begin position="37"/>
        <end position="97"/>
    </location>
</feature>
<dbReference type="Pfam" id="PF01494">
    <property type="entry name" value="FAD_binding_3"/>
    <property type="match status" value="1"/>
</dbReference>
<dbReference type="Gene3D" id="3.30.9.10">
    <property type="entry name" value="D-Amino Acid Oxidase, subunit A, domain 2"/>
    <property type="match status" value="1"/>
</dbReference>
<reference evidence="5" key="1">
    <citation type="submission" date="2022-12" db="EMBL/GenBank/DDBJ databases">
        <authorList>
            <person name="Petersen C."/>
        </authorList>
    </citation>
    <scope>NUCLEOTIDE SEQUENCE</scope>
    <source>
        <strain evidence="5">IBT 30728</strain>
    </source>
</reference>
<evidence type="ECO:0000313" key="6">
    <source>
        <dbReference type="Proteomes" id="UP001148312"/>
    </source>
</evidence>
<gene>
    <name evidence="5" type="ORF">N7539_003347</name>
</gene>
<evidence type="ECO:0000313" key="5">
    <source>
        <dbReference type="EMBL" id="KAJ5488457.1"/>
    </source>
</evidence>
<comment type="caution">
    <text evidence="5">The sequence shown here is derived from an EMBL/GenBank/DDBJ whole genome shotgun (WGS) entry which is preliminary data.</text>
</comment>